<dbReference type="SMART" id="SM00980">
    <property type="entry name" value="THAP"/>
    <property type="match status" value="1"/>
</dbReference>
<reference evidence="7" key="1">
    <citation type="submission" date="2005-10" db="EMBL/GenBank/DDBJ databases">
        <authorList>
            <person name="Loftus B.J."/>
            <person name="Nene V.M."/>
            <person name="Hannick L.I."/>
            <person name="Bidwell S."/>
            <person name="Haas B."/>
            <person name="Amedeo P."/>
            <person name="Orvis J."/>
            <person name="Wortman J.R."/>
            <person name="White O.R."/>
            <person name="Salzberg S."/>
            <person name="Shumway M."/>
            <person name="Koo H."/>
            <person name="Zhao Y."/>
            <person name="Holmes M."/>
            <person name="Miller J."/>
            <person name="Schatz M."/>
            <person name="Pop M."/>
            <person name="Pai G."/>
            <person name="Utterback T."/>
            <person name="Rogers Y.-H."/>
            <person name="Kravitz S."/>
            <person name="Fraser C.M."/>
        </authorList>
    </citation>
    <scope>NUCLEOTIDE SEQUENCE</scope>
    <source>
        <strain evidence="7">Liverpool</strain>
    </source>
</reference>
<keyword evidence="2 5" id="KW-0863">Zinc-finger</keyword>
<gene>
    <name evidence="7" type="ORF">AaeL_AAEL006052</name>
</gene>
<feature type="domain" description="THAP-type" evidence="6">
    <location>
        <begin position="1"/>
        <end position="80"/>
    </location>
</feature>
<evidence type="ECO:0000256" key="4">
    <source>
        <dbReference type="ARBA" id="ARBA00023125"/>
    </source>
</evidence>
<dbReference type="InterPro" id="IPR038441">
    <property type="entry name" value="THAP_Znf_sf"/>
</dbReference>
<dbReference type="GO" id="GO:0003677">
    <property type="term" value="F:DNA binding"/>
    <property type="evidence" value="ECO:0007669"/>
    <property type="project" value="UniProtKB-UniRule"/>
</dbReference>
<dbReference type="AlphaFoldDB" id="A0A1S4FCH8"/>
<dbReference type="HOGENOM" id="CLU_2110906_0_0_1"/>
<dbReference type="InterPro" id="IPR006612">
    <property type="entry name" value="THAP_Znf"/>
</dbReference>
<dbReference type="KEGG" id="aag:5567389"/>
<dbReference type="SUPFAM" id="SSF57716">
    <property type="entry name" value="Glucocorticoid receptor-like (DNA-binding domain)"/>
    <property type="match status" value="1"/>
</dbReference>
<dbReference type="EMBL" id="CH477372">
    <property type="protein sequence ID" value="EAT42409.1"/>
    <property type="molecule type" value="Genomic_DNA"/>
</dbReference>
<keyword evidence="1" id="KW-0479">Metal-binding</keyword>
<evidence type="ECO:0000313" key="8">
    <source>
        <dbReference type="Proteomes" id="UP000682892"/>
    </source>
</evidence>
<evidence type="ECO:0000256" key="5">
    <source>
        <dbReference type="PROSITE-ProRule" id="PRU00309"/>
    </source>
</evidence>
<organism evidence="7 8">
    <name type="scientific">Aedes aegypti</name>
    <name type="common">Yellowfever mosquito</name>
    <name type="synonym">Culex aegypti</name>
    <dbReference type="NCBI Taxonomy" id="7159"/>
    <lineage>
        <taxon>Eukaryota</taxon>
        <taxon>Metazoa</taxon>
        <taxon>Ecdysozoa</taxon>
        <taxon>Arthropoda</taxon>
        <taxon>Hexapoda</taxon>
        <taxon>Insecta</taxon>
        <taxon>Pterygota</taxon>
        <taxon>Neoptera</taxon>
        <taxon>Endopterygota</taxon>
        <taxon>Diptera</taxon>
        <taxon>Nematocera</taxon>
        <taxon>Culicoidea</taxon>
        <taxon>Culicidae</taxon>
        <taxon>Culicinae</taxon>
        <taxon>Aedini</taxon>
        <taxon>Aedes</taxon>
        <taxon>Stegomyia</taxon>
    </lineage>
</organism>
<dbReference type="OrthoDB" id="7555204at2759"/>
<name>A0A1S4FCH8_AEDAE</name>
<reference evidence="7" key="2">
    <citation type="journal article" date="2007" name="Science">
        <title>Genome sequence of Aedes aegypti, a major arbovirus vector.</title>
        <authorList>
            <person name="Nene V."/>
            <person name="Wortman J.R."/>
            <person name="Lawson D."/>
            <person name="Haas B."/>
            <person name="Kodira C."/>
            <person name="Tu Z.J."/>
            <person name="Loftus B."/>
            <person name="Xi Z."/>
            <person name="Megy K."/>
            <person name="Grabherr M."/>
            <person name="Ren Q."/>
            <person name="Zdobnov E.M."/>
            <person name="Lobo N.F."/>
            <person name="Campbell K.S."/>
            <person name="Brown S.E."/>
            <person name="Bonaldo M.F."/>
            <person name="Zhu J."/>
            <person name="Sinkins S.P."/>
            <person name="Hogenkamp D.G."/>
            <person name="Amedeo P."/>
            <person name="Arensburger P."/>
            <person name="Atkinson P.W."/>
            <person name="Bidwell S."/>
            <person name="Biedler J."/>
            <person name="Birney E."/>
            <person name="Bruggner R.V."/>
            <person name="Costas J."/>
            <person name="Coy M.R."/>
            <person name="Crabtree J."/>
            <person name="Crawford M."/>
            <person name="Debruyn B."/>
            <person name="Decaprio D."/>
            <person name="Eiglmeier K."/>
            <person name="Eisenstadt E."/>
            <person name="El-Dorry H."/>
            <person name="Gelbart W.M."/>
            <person name="Gomes S.L."/>
            <person name="Hammond M."/>
            <person name="Hannick L.I."/>
            <person name="Hogan J.R."/>
            <person name="Holmes M.H."/>
            <person name="Jaffe D."/>
            <person name="Johnston J.S."/>
            <person name="Kennedy R.C."/>
            <person name="Koo H."/>
            <person name="Kravitz S."/>
            <person name="Kriventseva E.V."/>
            <person name="Kulp D."/>
            <person name="Labutti K."/>
            <person name="Lee E."/>
            <person name="Li S."/>
            <person name="Lovin D.D."/>
            <person name="Mao C."/>
            <person name="Mauceli E."/>
            <person name="Menck C.F."/>
            <person name="Miller J.R."/>
            <person name="Montgomery P."/>
            <person name="Mori A."/>
            <person name="Nascimento A.L."/>
            <person name="Naveira H.F."/>
            <person name="Nusbaum C."/>
            <person name="O'leary S."/>
            <person name="Orvis J."/>
            <person name="Pertea M."/>
            <person name="Quesneville H."/>
            <person name="Reidenbach K.R."/>
            <person name="Rogers Y.H."/>
            <person name="Roth C.W."/>
            <person name="Schneider J.R."/>
            <person name="Schatz M."/>
            <person name="Shumway M."/>
            <person name="Stanke M."/>
            <person name="Stinson E.O."/>
            <person name="Tubio J.M."/>
            <person name="Vanzee J.P."/>
            <person name="Verjovski-Almeida S."/>
            <person name="Werner D."/>
            <person name="White O."/>
            <person name="Wyder S."/>
            <person name="Zeng Q."/>
            <person name="Zhao Q."/>
            <person name="Zhao Y."/>
            <person name="Hill C.A."/>
            <person name="Raikhel A.S."/>
            <person name="Soares M.B."/>
            <person name="Knudson D.L."/>
            <person name="Lee N.H."/>
            <person name="Galagan J."/>
            <person name="Salzberg S.L."/>
            <person name="Paulsen I.T."/>
            <person name="Dimopoulos G."/>
            <person name="Collins F.H."/>
            <person name="Birren B."/>
            <person name="Fraser-Liggett C.M."/>
            <person name="Severson D.W."/>
        </authorList>
    </citation>
    <scope>NUCLEOTIDE SEQUENCE [LARGE SCALE GENOMIC DNA]</scope>
    <source>
        <strain evidence="7">Liverpool</strain>
    </source>
</reference>
<protein>
    <submittedName>
        <fullName evidence="7">AAEL006052-PA</fullName>
    </submittedName>
</protein>
<dbReference type="Proteomes" id="UP000682892">
    <property type="component" value="Unassembled WGS sequence"/>
</dbReference>
<evidence type="ECO:0000256" key="1">
    <source>
        <dbReference type="ARBA" id="ARBA00022723"/>
    </source>
</evidence>
<evidence type="ECO:0000259" key="6">
    <source>
        <dbReference type="PROSITE" id="PS50950"/>
    </source>
</evidence>
<keyword evidence="4 5" id="KW-0238">DNA-binding</keyword>
<evidence type="ECO:0000313" key="7">
    <source>
        <dbReference type="EMBL" id="EAT42409.1"/>
    </source>
</evidence>
<reference evidence="7" key="3">
    <citation type="submission" date="2012-09" db="EMBL/GenBank/DDBJ databases">
        <authorList>
            <consortium name="VectorBase"/>
        </authorList>
    </citation>
    <scope>NUCLEOTIDE SEQUENCE</scope>
    <source>
        <strain evidence="7">Liverpool</strain>
    </source>
</reference>
<accession>A0A1S4FCH8</accession>
<dbReference type="Gene3D" id="6.20.210.20">
    <property type="entry name" value="THAP domain"/>
    <property type="match status" value="1"/>
</dbReference>
<evidence type="ECO:0000256" key="2">
    <source>
        <dbReference type="ARBA" id="ARBA00022771"/>
    </source>
</evidence>
<evidence type="ECO:0000256" key="3">
    <source>
        <dbReference type="ARBA" id="ARBA00022833"/>
    </source>
</evidence>
<keyword evidence="3" id="KW-0862">Zinc</keyword>
<proteinExistence type="predicted"/>
<dbReference type="PROSITE" id="PS50950">
    <property type="entry name" value="ZF_THAP"/>
    <property type="match status" value="1"/>
</dbReference>
<sequence length="115" mass="13078">MGKNCAVEGCPSFRHCISTKSFYKIFTAKRTNIDKWIEFCQNSPLAKDSVICERHFKDSDFCNPNNKSQGVHSLACPSLYPPTTGSVEPRPSLLHRDETQELKLEIKIEPTEVNF</sequence>
<dbReference type="GO" id="GO:0008270">
    <property type="term" value="F:zinc ion binding"/>
    <property type="evidence" value="ECO:0007669"/>
    <property type="project" value="UniProtKB-KW"/>
</dbReference>
<dbReference type="Pfam" id="PF05485">
    <property type="entry name" value="THAP"/>
    <property type="match status" value="1"/>
</dbReference>